<comment type="caution">
    <text evidence="1">The sequence shown here is derived from an EMBL/GenBank/DDBJ whole genome shotgun (WGS) entry which is preliminary data.</text>
</comment>
<keyword evidence="2" id="KW-1185">Reference proteome</keyword>
<name>A0ABR4Q261_9CEST</name>
<accession>A0ABR4Q261</accession>
<gene>
    <name evidence="1" type="ORF">TcWFU_007354</name>
</gene>
<evidence type="ECO:0000313" key="1">
    <source>
        <dbReference type="EMBL" id="KAL5103752.1"/>
    </source>
</evidence>
<dbReference type="EMBL" id="JAKROA010000016">
    <property type="protein sequence ID" value="KAL5103752.1"/>
    <property type="molecule type" value="Genomic_DNA"/>
</dbReference>
<evidence type="ECO:0000313" key="2">
    <source>
        <dbReference type="Proteomes" id="UP001651158"/>
    </source>
</evidence>
<sequence length="74" mass="8174">MNAEAALNTQLLPKTDLGCTFLGTNILSDRKVVSTPNTLFIHQYIHWLSINSALIHLVFNGLDHQISNIAVLCV</sequence>
<dbReference type="Proteomes" id="UP001651158">
    <property type="component" value="Unassembled WGS sequence"/>
</dbReference>
<reference evidence="1 2" key="1">
    <citation type="journal article" date="2022" name="Front. Cell. Infect. Microbiol.">
        <title>The Genomes of Two Strains of Taenia crassiceps the Animal Model for the Study of Human Cysticercosis.</title>
        <authorList>
            <person name="Bobes R.J."/>
            <person name="Estrada K."/>
            <person name="Rios-Valencia D.G."/>
            <person name="Calderon-Gallegos A."/>
            <person name="de la Torre P."/>
            <person name="Carrero J.C."/>
            <person name="Sanchez-Flores A."/>
            <person name="Laclette J.P."/>
        </authorList>
    </citation>
    <scope>NUCLEOTIDE SEQUENCE [LARGE SCALE GENOMIC DNA]</scope>
    <source>
        <strain evidence="1">WFUcys</strain>
    </source>
</reference>
<protein>
    <submittedName>
        <fullName evidence="1">Uncharacterized protein</fullName>
    </submittedName>
</protein>
<organism evidence="1 2">
    <name type="scientific">Taenia crassiceps</name>
    <dbReference type="NCBI Taxonomy" id="6207"/>
    <lineage>
        <taxon>Eukaryota</taxon>
        <taxon>Metazoa</taxon>
        <taxon>Spiralia</taxon>
        <taxon>Lophotrochozoa</taxon>
        <taxon>Platyhelminthes</taxon>
        <taxon>Cestoda</taxon>
        <taxon>Eucestoda</taxon>
        <taxon>Cyclophyllidea</taxon>
        <taxon>Taeniidae</taxon>
        <taxon>Taenia</taxon>
    </lineage>
</organism>
<proteinExistence type="predicted"/>